<feature type="region of interest" description="Disordered" evidence="1">
    <location>
        <begin position="502"/>
        <end position="578"/>
    </location>
</feature>
<dbReference type="GO" id="GO:0010494">
    <property type="term" value="C:cytoplasmic stress granule"/>
    <property type="evidence" value="ECO:0007669"/>
    <property type="project" value="TreeGrafter"/>
</dbReference>
<evidence type="ECO:0000259" key="2">
    <source>
        <dbReference type="SMART" id="SM01272"/>
    </source>
</evidence>
<dbReference type="OrthoDB" id="2275718at2759"/>
<protein>
    <recommendedName>
        <fullName evidence="2">LsmAD domain-containing protein</fullName>
    </recommendedName>
</protein>
<feature type="domain" description="LsmAD" evidence="2">
    <location>
        <begin position="263"/>
        <end position="335"/>
    </location>
</feature>
<feature type="compositionally biased region" description="Low complexity" evidence="1">
    <location>
        <begin position="389"/>
        <end position="398"/>
    </location>
</feature>
<dbReference type="GO" id="GO:0034063">
    <property type="term" value="P:stress granule assembly"/>
    <property type="evidence" value="ECO:0007669"/>
    <property type="project" value="TreeGrafter"/>
</dbReference>
<organism evidence="3 4">
    <name type="scientific">Penicillium canariense</name>
    <dbReference type="NCBI Taxonomy" id="189055"/>
    <lineage>
        <taxon>Eukaryota</taxon>
        <taxon>Fungi</taxon>
        <taxon>Dikarya</taxon>
        <taxon>Ascomycota</taxon>
        <taxon>Pezizomycotina</taxon>
        <taxon>Eurotiomycetes</taxon>
        <taxon>Eurotiomycetidae</taxon>
        <taxon>Eurotiales</taxon>
        <taxon>Aspergillaceae</taxon>
        <taxon>Penicillium</taxon>
    </lineage>
</organism>
<name>A0A9W9HWW0_9EURO</name>
<feature type="compositionally biased region" description="Polar residues" evidence="1">
    <location>
        <begin position="64"/>
        <end position="87"/>
    </location>
</feature>
<feature type="compositionally biased region" description="Low complexity" evidence="1">
    <location>
        <begin position="968"/>
        <end position="981"/>
    </location>
</feature>
<feature type="compositionally biased region" description="Low complexity" evidence="1">
    <location>
        <begin position="1009"/>
        <end position="1027"/>
    </location>
</feature>
<feature type="compositionally biased region" description="Polar residues" evidence="1">
    <location>
        <begin position="24"/>
        <end position="37"/>
    </location>
</feature>
<proteinExistence type="predicted"/>
<dbReference type="InterPro" id="IPR009604">
    <property type="entry name" value="LsmAD_domain"/>
</dbReference>
<reference evidence="3" key="2">
    <citation type="journal article" date="2023" name="IMA Fungus">
        <title>Comparative genomic study of the Penicillium genus elucidates a diverse pangenome and 15 lateral gene transfer events.</title>
        <authorList>
            <person name="Petersen C."/>
            <person name="Sorensen T."/>
            <person name="Nielsen M.R."/>
            <person name="Sondergaard T.E."/>
            <person name="Sorensen J.L."/>
            <person name="Fitzpatrick D.A."/>
            <person name="Frisvad J.C."/>
            <person name="Nielsen K.L."/>
        </authorList>
    </citation>
    <scope>NUCLEOTIDE SEQUENCE</scope>
    <source>
        <strain evidence="3">IBT 26290</strain>
    </source>
</reference>
<feature type="compositionally biased region" description="Polar residues" evidence="1">
    <location>
        <begin position="685"/>
        <end position="696"/>
    </location>
</feature>
<dbReference type="SMART" id="SM01272">
    <property type="entry name" value="LsmAD"/>
    <property type="match status" value="1"/>
</dbReference>
<gene>
    <name evidence="3" type="ORF">N7482_007488</name>
</gene>
<feature type="compositionally biased region" description="Low complexity" evidence="1">
    <location>
        <begin position="773"/>
        <end position="790"/>
    </location>
</feature>
<feature type="region of interest" description="Disordered" evidence="1">
    <location>
        <begin position="913"/>
        <end position="983"/>
    </location>
</feature>
<evidence type="ECO:0000313" key="4">
    <source>
        <dbReference type="Proteomes" id="UP001149163"/>
    </source>
</evidence>
<feature type="compositionally biased region" description="Pro residues" evidence="1">
    <location>
        <begin position="744"/>
        <end position="753"/>
    </location>
</feature>
<feature type="compositionally biased region" description="Basic and acidic residues" evidence="1">
    <location>
        <begin position="328"/>
        <end position="337"/>
    </location>
</feature>
<feature type="compositionally biased region" description="Polar residues" evidence="1">
    <location>
        <begin position="623"/>
        <end position="634"/>
    </location>
</feature>
<dbReference type="PANTHER" id="PTHR12854">
    <property type="entry name" value="ATAXIN 2-RELATED"/>
    <property type="match status" value="1"/>
</dbReference>
<dbReference type="GO" id="GO:0003729">
    <property type="term" value="F:mRNA binding"/>
    <property type="evidence" value="ECO:0007669"/>
    <property type="project" value="TreeGrafter"/>
</dbReference>
<feature type="compositionally biased region" description="Basic and acidic residues" evidence="1">
    <location>
        <begin position="305"/>
        <end position="314"/>
    </location>
</feature>
<dbReference type="Proteomes" id="UP001149163">
    <property type="component" value="Unassembled WGS sequence"/>
</dbReference>
<dbReference type="RefSeq" id="XP_056542042.1">
    <property type="nucleotide sequence ID" value="XM_056689613.1"/>
</dbReference>
<feature type="compositionally biased region" description="Polar residues" evidence="1">
    <location>
        <begin position="1029"/>
        <end position="1053"/>
    </location>
</feature>
<dbReference type="Pfam" id="PF06741">
    <property type="entry name" value="LsmAD"/>
    <property type="match status" value="1"/>
</dbReference>
<feature type="compositionally biased region" description="Low complexity" evidence="1">
    <location>
        <begin position="667"/>
        <end position="680"/>
    </location>
</feature>
<dbReference type="InterPro" id="IPR025852">
    <property type="entry name" value="SM_dom_ATX"/>
</dbReference>
<dbReference type="InterPro" id="IPR045117">
    <property type="entry name" value="ATXN2-like"/>
</dbReference>
<evidence type="ECO:0000313" key="3">
    <source>
        <dbReference type="EMBL" id="KAJ5160484.1"/>
    </source>
</evidence>
<feature type="compositionally biased region" description="Low complexity" evidence="1">
    <location>
        <begin position="525"/>
        <end position="536"/>
    </location>
</feature>
<feature type="region of interest" description="Disordered" evidence="1">
    <location>
        <begin position="608"/>
        <end position="634"/>
    </location>
</feature>
<dbReference type="PANTHER" id="PTHR12854:SF7">
    <property type="entry name" value="ATAXIN-2 HOMOLOG"/>
    <property type="match status" value="1"/>
</dbReference>
<reference evidence="3" key="1">
    <citation type="submission" date="2022-11" db="EMBL/GenBank/DDBJ databases">
        <authorList>
            <person name="Petersen C."/>
        </authorList>
    </citation>
    <scope>NUCLEOTIDE SEQUENCE</scope>
    <source>
        <strain evidence="3">IBT 26290</strain>
    </source>
</reference>
<feature type="region of interest" description="Disordered" evidence="1">
    <location>
        <begin position="303"/>
        <end position="425"/>
    </location>
</feature>
<dbReference type="AlphaFoldDB" id="A0A9W9HWW0"/>
<evidence type="ECO:0000256" key="1">
    <source>
        <dbReference type="SAM" id="MobiDB-lite"/>
    </source>
</evidence>
<dbReference type="GeneID" id="81428789"/>
<feature type="compositionally biased region" description="Low complexity" evidence="1">
    <location>
        <begin position="1"/>
        <end position="23"/>
    </location>
</feature>
<dbReference type="Pfam" id="PF14438">
    <property type="entry name" value="SM-ATX"/>
    <property type="match status" value="1"/>
</dbReference>
<feature type="region of interest" description="Disordered" evidence="1">
    <location>
        <begin position="667"/>
        <end position="844"/>
    </location>
</feature>
<keyword evidence="4" id="KW-1185">Reference proteome</keyword>
<feature type="region of interest" description="Disordered" evidence="1">
    <location>
        <begin position="1"/>
        <end position="102"/>
    </location>
</feature>
<comment type="caution">
    <text evidence="3">The sequence shown here is derived from an EMBL/GenBank/DDBJ whole genome shotgun (WGS) entry which is preliminary data.</text>
</comment>
<dbReference type="EMBL" id="JAPQKN010000004">
    <property type="protein sequence ID" value="KAJ5160484.1"/>
    <property type="molecule type" value="Genomic_DNA"/>
</dbReference>
<accession>A0A9W9HWW0</accession>
<sequence length="1069" mass="114004">MASTLNSVSAANSSSGNAVNNTAQNSGRPSLRSSGSTKGDGRRQSGSPGDGGQRRTNSHKAWIQGTNPITQRSSYASPNGNMAQRHSGSPRPGQKESNTPDSHAHDRLVFLFASFIGLHTTITTKSGEKFTGIFSSSSLEATDSSFLLKMVQRTSQENQGKANGASDTTASYLGSAPEHSMAFDIKEVADIAVPNVSPAEVSVKESNGAAGFRTDADISGNLAMRERALKRWEPAEHEVDMSLESAAGGSTGWDQFETNERLFGAKTSYDENLYTTRIDRSDPTYRQKQVEAARIAAEIEGTDVDNAHMREERGLIAPDNGDQDEEDKYSGVRRENKTFSPLVSGQPNKYTPPARRQVGAQPAAPVKQPSTASVPPQAPAKETPPSEKQPPAAAPKPTAEADQKVDSSKTAPSALPAKQQRVVPENATANVETEVLDHFRQFANSEKLKMQERRRNQASYDRTIKLNELMKFSKNFKLSTPVPKDLVPILAKDPHKQEAIISRAHLPEDKPSPKTAAQTPEQKPPARAVGPTGAVPPVAPSDRQNYPRGRQGYLPTGPLAGPGGRFPQQPMQPGRPGTGMLSHRLADNLQQRKGAGMGPVPAPLPIQDADARVPPTGPASEQPRITSPVKAQTPNAAAASKFNVRAMEFKPNPAASTFTPGGAALAAPAAPAAAASTASPRPFSRNRSVSRATTPSAFFGAKKPQPISERPSIDDQFNPIKRMKKESAESADKPYPSNGGIPPLTRPLPPGMFPQPGGVPSVSPQGRSASNNPHLPQQHQMPFQFQQSNPGMPPSSGPPNGPHLHQGPHGPGPHMEDHHRMQLSASSSQVFPSPRMGQSHVGYPSPMAPHAQLAFGQPMPQFYGGPQPAHMRHYQGAPQFAGPQAGMGAPMMVQNPSNGPYMGVPQGMSPYTPQMQMYSPSPGHAYPQHAPPPQPHSGYPSPSRGAPMMMHQNSQSGQLPQPMMFMSPGQAGQPGYGAQPGHSEFPRPVWIAFAAHSPHSVPAGRGGYPQQQPHFSSSPHQAHHFPPNQHRTPSNNYNQAPQMAPQMSSNTPANAGAGSHAAEPTDEGK</sequence>
<feature type="compositionally biased region" description="Polar residues" evidence="1">
    <location>
        <begin position="762"/>
        <end position="772"/>
    </location>
</feature>
<feature type="compositionally biased region" description="Pro residues" evidence="1">
    <location>
        <begin position="791"/>
        <end position="801"/>
    </location>
</feature>
<feature type="region of interest" description="Disordered" evidence="1">
    <location>
        <begin position="1001"/>
        <end position="1069"/>
    </location>
</feature>
<feature type="compositionally biased region" description="Polar residues" evidence="1">
    <location>
        <begin position="338"/>
        <end position="349"/>
    </location>
</feature>